<organism evidence="1">
    <name type="scientific">viral metagenome</name>
    <dbReference type="NCBI Taxonomy" id="1070528"/>
    <lineage>
        <taxon>unclassified sequences</taxon>
        <taxon>metagenomes</taxon>
        <taxon>organismal metagenomes</taxon>
    </lineage>
</organism>
<accession>A0A6H1ZMN8</accession>
<name>A0A6H1ZMN8_9ZZZZ</name>
<evidence type="ECO:0000313" key="3">
    <source>
        <dbReference type="EMBL" id="QJH97417.1"/>
    </source>
</evidence>
<sequence>MTGQNIKEMVQRSFRNVGDNELLININDALAVICATTKCFARTITGSSTGATMDIKNLVTVASQRLYVLPADVVQVHRVDLAGYKINQMNIEDSVLVGDTA</sequence>
<evidence type="ECO:0000313" key="1">
    <source>
        <dbReference type="EMBL" id="QJA48470.1"/>
    </source>
</evidence>
<dbReference type="AlphaFoldDB" id="A0A6H1ZMN8"/>
<dbReference type="EMBL" id="MT144686">
    <property type="protein sequence ID" value="QJH97417.1"/>
    <property type="molecule type" value="Genomic_DNA"/>
</dbReference>
<proteinExistence type="predicted"/>
<reference evidence="1" key="1">
    <citation type="submission" date="2020-03" db="EMBL/GenBank/DDBJ databases">
        <title>The deep terrestrial virosphere.</title>
        <authorList>
            <person name="Holmfeldt K."/>
            <person name="Nilsson E."/>
            <person name="Simone D."/>
            <person name="Lopez-Fernandez M."/>
            <person name="Wu X."/>
            <person name="de Brujin I."/>
            <person name="Lundin D."/>
            <person name="Andersson A."/>
            <person name="Bertilsson S."/>
            <person name="Dopson M."/>
        </authorList>
    </citation>
    <scope>NUCLEOTIDE SEQUENCE</scope>
    <source>
        <strain evidence="2">MM415A02282</strain>
        <strain evidence="1">TM448A00954</strain>
        <strain evidence="3">TM448B01007</strain>
    </source>
</reference>
<gene>
    <name evidence="2" type="ORF">MM415A02282_0002</name>
    <name evidence="1" type="ORF">TM448A00954_0023</name>
    <name evidence="3" type="ORF">TM448B01007_0004</name>
</gene>
<dbReference type="EMBL" id="MT144085">
    <property type="protein sequence ID" value="QJA48470.1"/>
    <property type="molecule type" value="Genomic_DNA"/>
</dbReference>
<evidence type="ECO:0000313" key="2">
    <source>
        <dbReference type="EMBL" id="QJA73662.1"/>
    </source>
</evidence>
<dbReference type="EMBL" id="MT142043">
    <property type="protein sequence ID" value="QJA73662.1"/>
    <property type="molecule type" value="Genomic_DNA"/>
</dbReference>
<protein>
    <submittedName>
        <fullName evidence="1">Uncharacterized protein</fullName>
    </submittedName>
</protein>